<evidence type="ECO:0000256" key="5">
    <source>
        <dbReference type="PROSITE-ProRule" id="PRU00309"/>
    </source>
</evidence>
<keyword evidence="2 5" id="KW-0863">Zinc-finger</keyword>
<dbReference type="OrthoDB" id="7312725at2759"/>
<dbReference type="SUPFAM" id="SSF57716">
    <property type="entry name" value="Glucocorticoid receptor-like (DNA-binding domain)"/>
    <property type="match status" value="1"/>
</dbReference>
<feature type="domain" description="THAP-type" evidence="7">
    <location>
        <begin position="1"/>
        <end position="83"/>
    </location>
</feature>
<dbReference type="PROSITE" id="PS50950">
    <property type="entry name" value="ZF_THAP"/>
    <property type="match status" value="1"/>
</dbReference>
<evidence type="ECO:0000256" key="1">
    <source>
        <dbReference type="ARBA" id="ARBA00022723"/>
    </source>
</evidence>
<dbReference type="Pfam" id="PF05485">
    <property type="entry name" value="THAP"/>
    <property type="match status" value="1"/>
</dbReference>
<dbReference type="InterPro" id="IPR038441">
    <property type="entry name" value="THAP_Znf_sf"/>
</dbReference>
<evidence type="ECO:0000256" key="4">
    <source>
        <dbReference type="ARBA" id="ARBA00023125"/>
    </source>
</evidence>
<dbReference type="PANTHER" id="PTHR46927:SF3">
    <property type="entry name" value="THAP-TYPE DOMAIN-CONTAINING PROTEIN"/>
    <property type="match status" value="1"/>
</dbReference>
<name>A0A8B8FX51_9HEMI</name>
<keyword evidence="6" id="KW-0175">Coiled coil</keyword>
<sequence length="180" mass="21118">MPVSCAAYGCTNMYQVEYNISFFRFPVSNNDLMSKWVSAIKRKNFKLSQWSRICSIHFTEQDFQVRPEAHRLLLKDDAVPSIFPSFPSYLQKSNKIPRKTPTLRNTCNEDITVDNLEDNINQCDNMNLSSNFKSMEVQTETSYSNEEMFKNKIKILQQILRRKNKKIENLDDLVKSLKND</sequence>
<keyword evidence="3" id="KW-0862">Zinc</keyword>
<keyword evidence="1" id="KW-0479">Metal-binding</keyword>
<evidence type="ECO:0000313" key="9">
    <source>
        <dbReference type="RefSeq" id="XP_025414926.1"/>
    </source>
</evidence>
<accession>A0A8B8FX51</accession>
<organism evidence="8 9">
    <name type="scientific">Sipha flava</name>
    <name type="common">yellow sugarcane aphid</name>
    <dbReference type="NCBI Taxonomy" id="143950"/>
    <lineage>
        <taxon>Eukaryota</taxon>
        <taxon>Metazoa</taxon>
        <taxon>Ecdysozoa</taxon>
        <taxon>Arthropoda</taxon>
        <taxon>Hexapoda</taxon>
        <taxon>Insecta</taxon>
        <taxon>Pterygota</taxon>
        <taxon>Neoptera</taxon>
        <taxon>Paraneoptera</taxon>
        <taxon>Hemiptera</taxon>
        <taxon>Sternorrhyncha</taxon>
        <taxon>Aphidomorpha</taxon>
        <taxon>Aphidoidea</taxon>
        <taxon>Aphididae</taxon>
        <taxon>Sipha</taxon>
    </lineage>
</organism>
<dbReference type="AlphaFoldDB" id="A0A8B8FX51"/>
<dbReference type="GeneID" id="112686732"/>
<evidence type="ECO:0000256" key="3">
    <source>
        <dbReference type="ARBA" id="ARBA00022833"/>
    </source>
</evidence>
<gene>
    <name evidence="9" type="primary">LOC112686732</name>
</gene>
<dbReference type="SMART" id="SM00692">
    <property type="entry name" value="DM3"/>
    <property type="match status" value="1"/>
</dbReference>
<keyword evidence="4 5" id="KW-0238">DNA-binding</keyword>
<feature type="coiled-coil region" evidence="6">
    <location>
        <begin position="153"/>
        <end position="180"/>
    </location>
</feature>
<dbReference type="SMART" id="SM00980">
    <property type="entry name" value="THAP"/>
    <property type="match status" value="1"/>
</dbReference>
<evidence type="ECO:0000259" key="7">
    <source>
        <dbReference type="PROSITE" id="PS50950"/>
    </source>
</evidence>
<protein>
    <submittedName>
        <fullName evidence="9">THAP domain-containing protein 1-like</fullName>
    </submittedName>
</protein>
<dbReference type="GO" id="GO:0008270">
    <property type="term" value="F:zinc ion binding"/>
    <property type="evidence" value="ECO:0007669"/>
    <property type="project" value="UniProtKB-KW"/>
</dbReference>
<keyword evidence="8" id="KW-1185">Reference proteome</keyword>
<dbReference type="Proteomes" id="UP000694846">
    <property type="component" value="Unplaced"/>
</dbReference>
<dbReference type="Gene3D" id="6.20.210.20">
    <property type="entry name" value="THAP domain"/>
    <property type="match status" value="1"/>
</dbReference>
<proteinExistence type="predicted"/>
<dbReference type="InterPro" id="IPR006612">
    <property type="entry name" value="THAP_Znf"/>
</dbReference>
<dbReference type="RefSeq" id="XP_025414926.1">
    <property type="nucleotide sequence ID" value="XM_025559141.1"/>
</dbReference>
<dbReference type="InterPro" id="IPR052224">
    <property type="entry name" value="THAP_domain_protein"/>
</dbReference>
<reference evidence="9" key="1">
    <citation type="submission" date="2025-08" db="UniProtKB">
        <authorList>
            <consortium name="RefSeq"/>
        </authorList>
    </citation>
    <scope>IDENTIFICATION</scope>
    <source>
        <tissue evidence="9">Whole body</tissue>
    </source>
</reference>
<dbReference type="GO" id="GO:0003677">
    <property type="term" value="F:DNA binding"/>
    <property type="evidence" value="ECO:0007669"/>
    <property type="project" value="UniProtKB-UniRule"/>
</dbReference>
<evidence type="ECO:0000256" key="6">
    <source>
        <dbReference type="SAM" id="Coils"/>
    </source>
</evidence>
<dbReference type="PANTHER" id="PTHR46927">
    <property type="entry name" value="AGAP005574-PA"/>
    <property type="match status" value="1"/>
</dbReference>
<evidence type="ECO:0000313" key="8">
    <source>
        <dbReference type="Proteomes" id="UP000694846"/>
    </source>
</evidence>
<evidence type="ECO:0000256" key="2">
    <source>
        <dbReference type="ARBA" id="ARBA00022771"/>
    </source>
</evidence>